<dbReference type="Proteomes" id="UP001274830">
    <property type="component" value="Unassembled WGS sequence"/>
</dbReference>
<accession>A0AAE0WXI0</accession>
<keyword evidence="1" id="KW-0812">Transmembrane</keyword>
<evidence type="ECO:0000313" key="2">
    <source>
        <dbReference type="EMBL" id="KAK3680187.1"/>
    </source>
</evidence>
<dbReference type="AlphaFoldDB" id="A0AAE0WXI0"/>
<reference evidence="2" key="1">
    <citation type="submission" date="2023-07" db="EMBL/GenBank/DDBJ databases">
        <title>Black Yeasts Isolated from many extreme environments.</title>
        <authorList>
            <person name="Coleine C."/>
            <person name="Stajich J.E."/>
            <person name="Selbmann L."/>
        </authorList>
    </citation>
    <scope>NUCLEOTIDE SEQUENCE</scope>
    <source>
        <strain evidence="2">CCFEE 5485</strain>
    </source>
</reference>
<organism evidence="2 3">
    <name type="scientific">Recurvomyces mirabilis</name>
    <dbReference type="NCBI Taxonomy" id="574656"/>
    <lineage>
        <taxon>Eukaryota</taxon>
        <taxon>Fungi</taxon>
        <taxon>Dikarya</taxon>
        <taxon>Ascomycota</taxon>
        <taxon>Pezizomycotina</taxon>
        <taxon>Dothideomycetes</taxon>
        <taxon>Dothideomycetidae</taxon>
        <taxon>Mycosphaerellales</taxon>
        <taxon>Teratosphaeriaceae</taxon>
        <taxon>Recurvomyces</taxon>
    </lineage>
</organism>
<proteinExistence type="predicted"/>
<keyword evidence="3" id="KW-1185">Reference proteome</keyword>
<feature type="transmembrane region" description="Helical" evidence="1">
    <location>
        <begin position="15"/>
        <end position="37"/>
    </location>
</feature>
<comment type="caution">
    <text evidence="2">The sequence shown here is derived from an EMBL/GenBank/DDBJ whole genome shotgun (WGS) entry which is preliminary data.</text>
</comment>
<evidence type="ECO:0000313" key="3">
    <source>
        <dbReference type="Proteomes" id="UP001274830"/>
    </source>
</evidence>
<gene>
    <name evidence="2" type="ORF">LTR78_000564</name>
</gene>
<dbReference type="EMBL" id="JAUTXT010000001">
    <property type="protein sequence ID" value="KAK3680187.1"/>
    <property type="molecule type" value="Genomic_DNA"/>
</dbReference>
<name>A0AAE0WXI0_9PEZI</name>
<keyword evidence="1" id="KW-0472">Membrane</keyword>
<sequence length="71" mass="7874">MPPQTTTEANGPINLLRPLLLLCYSAYYIPITIYTLVTTGDIKSLSSFSDFKEAWFAHFCKLTTNTSAGKP</sequence>
<keyword evidence="1" id="KW-1133">Transmembrane helix</keyword>
<protein>
    <submittedName>
        <fullName evidence="2">Uncharacterized protein</fullName>
    </submittedName>
</protein>
<evidence type="ECO:0000256" key="1">
    <source>
        <dbReference type="SAM" id="Phobius"/>
    </source>
</evidence>